<keyword evidence="3" id="KW-0433">Leucine-rich repeat</keyword>
<dbReference type="PROSITE" id="PS51450">
    <property type="entry name" value="LRR"/>
    <property type="match status" value="1"/>
</dbReference>
<accession>A0A1S3HIE3</accession>
<reference evidence="15" key="1">
    <citation type="submission" date="2025-08" db="UniProtKB">
        <authorList>
            <consortium name="RefSeq"/>
        </authorList>
    </citation>
    <scope>IDENTIFICATION</scope>
    <source>
        <tissue evidence="15">Gonads</tissue>
    </source>
</reference>
<dbReference type="Proteomes" id="UP000085678">
    <property type="component" value="Unplaced"/>
</dbReference>
<evidence type="ECO:0000256" key="10">
    <source>
        <dbReference type="PROSITE-ProRule" id="PRU00124"/>
    </source>
</evidence>
<evidence type="ECO:0000256" key="5">
    <source>
        <dbReference type="ARBA" id="ARBA00022737"/>
    </source>
</evidence>
<name>A0A1S3HIE3_LINAN</name>
<keyword evidence="8" id="KW-0675">Receptor</keyword>
<dbReference type="Gene3D" id="1.20.1070.10">
    <property type="entry name" value="Rhodopsin 7-helix transmembrane proteins"/>
    <property type="match status" value="1"/>
</dbReference>
<gene>
    <name evidence="15" type="primary">LOC106155559</name>
</gene>
<dbReference type="AlphaFoldDB" id="A0A1S3HIE3"/>
<dbReference type="InterPro" id="IPR001611">
    <property type="entry name" value="Leu-rich_rpt"/>
</dbReference>
<dbReference type="SMART" id="SM00369">
    <property type="entry name" value="LRR_TYP"/>
    <property type="match status" value="4"/>
</dbReference>
<dbReference type="PROSITE" id="PS50041">
    <property type="entry name" value="C_TYPE_LECTIN_2"/>
    <property type="match status" value="1"/>
</dbReference>
<comment type="caution">
    <text evidence="10">Lacks conserved residue(s) required for the propagation of feature annotation.</text>
</comment>
<feature type="disulfide bond" evidence="10">
    <location>
        <begin position="888"/>
        <end position="903"/>
    </location>
</feature>
<proteinExistence type="predicted"/>
<dbReference type="SUPFAM" id="SSF57424">
    <property type="entry name" value="LDL receptor-like module"/>
    <property type="match status" value="4"/>
</dbReference>
<feature type="region of interest" description="Disordered" evidence="11">
    <location>
        <begin position="1249"/>
        <end position="1272"/>
    </location>
</feature>
<dbReference type="GO" id="GO:0009755">
    <property type="term" value="P:hormone-mediated signaling pathway"/>
    <property type="evidence" value="ECO:0007669"/>
    <property type="project" value="TreeGrafter"/>
</dbReference>
<sequence>MDRWTINGYFYCHILLAFAILCDQPVCGIRFVVPRRGSTYPNEATLTEKIEVPDYKWASVRFTKFDLELSGGCDKDYVVIISRQKHRHLDSDMPYYRSIDKDIYTLWGAVCGSHTFSKPSILNVELYFNSSVEVIFSSDLDGRATGLKADIDVVEDFEGRHVPCTHVVTSPYEGWVRINRGYLTAGCKFYLTAPADHILQITLEKNFNVLCGTFTFYDVTEYNEVKLHTHNMNSSNQFSSLHGNYDQMSIEWIPCDGAQQYDVRAKYKAVSRKMVEPFSCQPGYSLFEGNCYLFRRYSGSITWSKAETECDRDSGHLVSIQTRREARFLGRILNSVEKVYLVGSCSSFYYNSAIYIGLKSTDQHYNWTDGGAFVYSEWYGPKIYGFNSCKMPSLLKTIVTEEVLQPVRGDERDCGIMMGFLPPPHGKTRWGNWAKVPCHQPICCMTAICKKPAALASKKNSTTPASKSLLVDSPASQWYTHHETYCPEDWVYIAGRCVLLYALAKIEAVEQVGYKTTYVSHYHPQYWSLPPGTNLTYSAAVEACRSLGGDLAPFNSTFHKDRDILQYISIWGKELTWISPRSFDKNLSRPLSNILAVWVKFPENICRRLIYDNHQFIDDMGGLCQHVDHRESLLALCEIASKRNIFNCSQHQFGCEDGSCISSVNVCDGTSDCAEGEDEKNCTCGQHTFSCSDGTCIPISKVCNHVNDCPNGTDDENFCIYPPCKTGQYRCQNGECIDEKDKCNFFKDCLDGSDEIPQILCPCEKCYSGKCLAPQNVDDRYPDCFGVTQEDESLSMIPVIKRMSLNCQAGAWSLPVSLPYCSKTNEMRCTHEHVRCIDRQLACVHDKIKHERFQTCRGFEHLQNCASFQCPHMYKCPSSYCVPLRQVCDGEKDCPRGEDETGCANYTCPGGFRCKGERQCLHQSEVCNGVVNCKFSDDDERFCDIKTCPMNCVCSGYYVDCTGGNATKVPNISPFTRVLAFGDNKLHLTNETFASHHFLVKLNISSNEIDIIPIMAFINLNNLLELDLRGNKLSSLQANALKGLFNLKTLLLSGNPLSRIFPGTFDGVSALCALDLSRLHIKTIHAHTFKGLDSLKNLNISFNKISTIKDGAFQGLPKLDKVDMSGNEGMFVEMEVFVNFSAKILITDRFGICCLTVGKVDECLPKPDEFSSCSDLLYDKFLQVSVWVMDFVCWGPVVLLGFLSMANVPIAPQVSSWVAVFVMPFNSAINPYLYTLANVKLCGKKEESTARDTPVARHNKQKQVSADKETEA</sequence>
<dbReference type="InterPro" id="IPR032675">
    <property type="entry name" value="LRR_dom_sf"/>
</dbReference>
<keyword evidence="2" id="KW-0472">Membrane</keyword>
<dbReference type="InterPro" id="IPR003591">
    <property type="entry name" value="Leu-rich_rpt_typical-subtyp"/>
</dbReference>
<evidence type="ECO:0000256" key="11">
    <source>
        <dbReference type="SAM" id="MobiDB-lite"/>
    </source>
</evidence>
<dbReference type="Pfam" id="PF00059">
    <property type="entry name" value="Lectin_C"/>
    <property type="match status" value="1"/>
</dbReference>
<evidence type="ECO:0000256" key="12">
    <source>
        <dbReference type="SAM" id="SignalP"/>
    </source>
</evidence>
<evidence type="ECO:0000256" key="2">
    <source>
        <dbReference type="ARBA" id="ARBA00022475"/>
    </source>
</evidence>
<comment type="subcellular location">
    <subcellularLocation>
        <location evidence="1">Cell membrane</location>
        <topology evidence="1">Multi-pass membrane protein</topology>
    </subcellularLocation>
</comment>
<keyword evidence="2" id="KW-1003">Cell membrane</keyword>
<dbReference type="SUPFAM" id="SSF81321">
    <property type="entry name" value="Family A G protein-coupled receptor-like"/>
    <property type="match status" value="1"/>
</dbReference>
<dbReference type="InterPro" id="IPR000372">
    <property type="entry name" value="LRRNT"/>
</dbReference>
<dbReference type="GO" id="GO:0007189">
    <property type="term" value="P:adenylate cyclase-activating G protein-coupled receptor signaling pathway"/>
    <property type="evidence" value="ECO:0007669"/>
    <property type="project" value="TreeGrafter"/>
</dbReference>
<dbReference type="STRING" id="7574.A0A1S3HIE3"/>
<dbReference type="PROSITE" id="PS01209">
    <property type="entry name" value="LDLRA_1"/>
    <property type="match status" value="3"/>
</dbReference>
<evidence type="ECO:0000256" key="6">
    <source>
        <dbReference type="ARBA" id="ARBA00023040"/>
    </source>
</evidence>
<evidence type="ECO:0000256" key="4">
    <source>
        <dbReference type="ARBA" id="ARBA00022729"/>
    </source>
</evidence>
<dbReference type="CDD" id="cd00112">
    <property type="entry name" value="LDLa"/>
    <property type="match status" value="4"/>
</dbReference>
<evidence type="ECO:0000256" key="9">
    <source>
        <dbReference type="ARBA" id="ARBA00023224"/>
    </source>
</evidence>
<keyword evidence="9" id="KW-0807">Transducer</keyword>
<dbReference type="Gene3D" id="3.80.10.10">
    <property type="entry name" value="Ribonuclease Inhibitor"/>
    <property type="match status" value="2"/>
</dbReference>
<feature type="disulfide bond" evidence="10">
    <location>
        <begin position="684"/>
        <end position="696"/>
    </location>
</feature>
<keyword evidence="4 12" id="KW-0732">Signal</keyword>
<feature type="disulfide bond" evidence="10">
    <location>
        <begin position="691"/>
        <end position="709"/>
    </location>
</feature>
<dbReference type="GeneID" id="106155559"/>
<dbReference type="InterPro" id="IPR002172">
    <property type="entry name" value="LDrepeatLR_classA_rpt"/>
</dbReference>
<dbReference type="PANTHER" id="PTHR24372:SF77">
    <property type="entry name" value="G-PROTEIN COUPLED RECEPTORS FAMILY 1 PROFILE DOMAIN-CONTAINING PROTEIN"/>
    <property type="match status" value="1"/>
</dbReference>
<evidence type="ECO:0000256" key="1">
    <source>
        <dbReference type="ARBA" id="ARBA00004651"/>
    </source>
</evidence>
<dbReference type="SMART" id="SM00013">
    <property type="entry name" value="LRRNT"/>
    <property type="match status" value="1"/>
</dbReference>
<dbReference type="GO" id="GO:0008528">
    <property type="term" value="F:G protein-coupled peptide receptor activity"/>
    <property type="evidence" value="ECO:0007669"/>
    <property type="project" value="TreeGrafter"/>
</dbReference>
<dbReference type="Gene3D" id="4.10.400.10">
    <property type="entry name" value="Low-density Lipoprotein Receptor"/>
    <property type="match status" value="4"/>
</dbReference>
<dbReference type="Gene3D" id="3.10.100.10">
    <property type="entry name" value="Mannose-Binding Protein A, subunit A"/>
    <property type="match status" value="1"/>
</dbReference>
<dbReference type="SMART" id="SM00192">
    <property type="entry name" value="LDLa"/>
    <property type="match status" value="5"/>
</dbReference>
<dbReference type="InterPro" id="IPR035914">
    <property type="entry name" value="Sperma_CUB_dom_sf"/>
</dbReference>
<organism evidence="14 15">
    <name type="scientific">Lingula anatina</name>
    <name type="common">Brachiopod</name>
    <name type="synonym">Lingula unguis</name>
    <dbReference type="NCBI Taxonomy" id="7574"/>
    <lineage>
        <taxon>Eukaryota</taxon>
        <taxon>Metazoa</taxon>
        <taxon>Spiralia</taxon>
        <taxon>Lophotrochozoa</taxon>
        <taxon>Brachiopoda</taxon>
        <taxon>Linguliformea</taxon>
        <taxon>Lingulata</taxon>
        <taxon>Lingulida</taxon>
        <taxon>Linguloidea</taxon>
        <taxon>Lingulidae</taxon>
        <taxon>Lingula</taxon>
    </lineage>
</organism>
<dbReference type="Gene3D" id="2.60.120.290">
    <property type="entry name" value="Spermadhesin, CUB domain"/>
    <property type="match status" value="1"/>
</dbReference>
<dbReference type="InterPro" id="IPR023415">
    <property type="entry name" value="LDLR_class-A_CS"/>
</dbReference>
<dbReference type="SUPFAM" id="SSF49854">
    <property type="entry name" value="Spermadhesin, CUB domain"/>
    <property type="match status" value="1"/>
</dbReference>
<dbReference type="SUPFAM" id="SSF56436">
    <property type="entry name" value="C-type lectin-like"/>
    <property type="match status" value="1"/>
</dbReference>
<dbReference type="Pfam" id="PF13855">
    <property type="entry name" value="LRR_8"/>
    <property type="match status" value="2"/>
</dbReference>
<protein>
    <submittedName>
        <fullName evidence="15">Uncharacterized protein LOC106155559</fullName>
    </submittedName>
</protein>
<feature type="disulfide bond" evidence="10">
    <location>
        <begin position="908"/>
        <end position="920"/>
    </location>
</feature>
<evidence type="ECO:0000313" key="14">
    <source>
        <dbReference type="Proteomes" id="UP000085678"/>
    </source>
</evidence>
<feature type="signal peptide" evidence="12">
    <location>
        <begin position="1"/>
        <end position="28"/>
    </location>
</feature>
<dbReference type="PRINTS" id="PR00261">
    <property type="entry name" value="LDLRECEPTOR"/>
</dbReference>
<evidence type="ECO:0000259" key="13">
    <source>
        <dbReference type="PROSITE" id="PS50041"/>
    </source>
</evidence>
<dbReference type="InterPro" id="IPR001304">
    <property type="entry name" value="C-type_lectin-like"/>
</dbReference>
<feature type="chain" id="PRO_5010349765" evidence="12">
    <location>
        <begin position="29"/>
        <end position="1272"/>
    </location>
</feature>
<evidence type="ECO:0000256" key="3">
    <source>
        <dbReference type="ARBA" id="ARBA00022614"/>
    </source>
</evidence>
<dbReference type="InterPro" id="IPR016186">
    <property type="entry name" value="C-type_lectin-like/link_sf"/>
</dbReference>
<feature type="disulfide bond" evidence="10">
    <location>
        <begin position="667"/>
        <end position="682"/>
    </location>
</feature>
<keyword evidence="14" id="KW-1185">Reference proteome</keyword>
<keyword evidence="6" id="KW-0297">G-protein coupled receptor</keyword>
<dbReference type="Pfam" id="PF00057">
    <property type="entry name" value="Ldl_recept_a"/>
    <property type="match status" value="4"/>
</dbReference>
<keyword evidence="5" id="KW-0677">Repeat</keyword>
<dbReference type="InterPro" id="IPR036055">
    <property type="entry name" value="LDL_receptor-like_sf"/>
</dbReference>
<dbReference type="InterPro" id="IPR016187">
    <property type="entry name" value="CTDL_fold"/>
</dbReference>
<evidence type="ECO:0000256" key="7">
    <source>
        <dbReference type="ARBA" id="ARBA00023157"/>
    </source>
</evidence>
<feature type="domain" description="C-type lectin" evidence="13">
    <location>
        <begin position="287"/>
        <end position="440"/>
    </location>
</feature>
<dbReference type="SMART" id="SM00034">
    <property type="entry name" value="CLECT"/>
    <property type="match status" value="1"/>
</dbReference>
<dbReference type="GO" id="GO:0005886">
    <property type="term" value="C:plasma membrane"/>
    <property type="evidence" value="ECO:0007669"/>
    <property type="project" value="UniProtKB-SubCell"/>
</dbReference>
<feature type="disulfide bond" evidence="10">
    <location>
        <begin position="876"/>
        <end position="894"/>
    </location>
</feature>
<dbReference type="RefSeq" id="XP_013385895.1">
    <property type="nucleotide sequence ID" value="XM_013530441.1"/>
</dbReference>
<evidence type="ECO:0000256" key="8">
    <source>
        <dbReference type="ARBA" id="ARBA00023170"/>
    </source>
</evidence>
<dbReference type="PANTHER" id="PTHR24372">
    <property type="entry name" value="GLYCOPROTEIN HORMONE RECEPTOR"/>
    <property type="match status" value="1"/>
</dbReference>
<feature type="disulfide bond" evidence="10">
    <location>
        <begin position="731"/>
        <end position="749"/>
    </location>
</feature>
<evidence type="ECO:0000313" key="15">
    <source>
        <dbReference type="RefSeq" id="XP_013385895.1"/>
    </source>
</evidence>
<feature type="disulfide bond" evidence="10">
    <location>
        <begin position="724"/>
        <end position="736"/>
    </location>
</feature>
<dbReference type="InParanoid" id="A0A1S3HIE3"/>
<dbReference type="CDD" id="cd00037">
    <property type="entry name" value="CLECT"/>
    <property type="match status" value="1"/>
</dbReference>
<dbReference type="KEGG" id="lak:106155559"/>
<feature type="disulfide bond" evidence="10">
    <location>
        <begin position="655"/>
        <end position="673"/>
    </location>
</feature>
<dbReference type="OrthoDB" id="6155710at2759"/>
<keyword evidence="7 10" id="KW-1015">Disulfide bond</keyword>
<feature type="disulfide bond" evidence="10">
    <location>
        <begin position="648"/>
        <end position="660"/>
    </location>
</feature>
<dbReference type="SUPFAM" id="SSF52058">
    <property type="entry name" value="L domain-like"/>
    <property type="match status" value="1"/>
</dbReference>
<dbReference type="PROSITE" id="PS50068">
    <property type="entry name" value="LDLRA_2"/>
    <property type="match status" value="5"/>
</dbReference>